<keyword evidence="2" id="KW-1185">Reference proteome</keyword>
<dbReference type="EMBL" id="CP133621">
    <property type="protein sequence ID" value="WMV50169.1"/>
    <property type="molecule type" value="Genomic_DNA"/>
</dbReference>
<organism evidence="1 2">
    <name type="scientific">Solanum verrucosum</name>
    <dbReference type="NCBI Taxonomy" id="315347"/>
    <lineage>
        <taxon>Eukaryota</taxon>
        <taxon>Viridiplantae</taxon>
        <taxon>Streptophyta</taxon>
        <taxon>Embryophyta</taxon>
        <taxon>Tracheophyta</taxon>
        <taxon>Spermatophyta</taxon>
        <taxon>Magnoliopsida</taxon>
        <taxon>eudicotyledons</taxon>
        <taxon>Gunneridae</taxon>
        <taxon>Pentapetalae</taxon>
        <taxon>asterids</taxon>
        <taxon>lamiids</taxon>
        <taxon>Solanales</taxon>
        <taxon>Solanaceae</taxon>
        <taxon>Solanoideae</taxon>
        <taxon>Solaneae</taxon>
        <taxon>Solanum</taxon>
    </lineage>
</organism>
<accession>A0AAF0UQH5</accession>
<reference evidence="1" key="1">
    <citation type="submission" date="2023-08" db="EMBL/GenBank/DDBJ databases">
        <title>A de novo genome assembly of Solanum verrucosum Schlechtendal, a Mexican diploid species geographically isolated from the other diploid A-genome species in potato relatives.</title>
        <authorList>
            <person name="Hosaka K."/>
        </authorList>
    </citation>
    <scope>NUCLEOTIDE SEQUENCE</scope>
    <source>
        <tissue evidence="1">Young leaves</tissue>
    </source>
</reference>
<name>A0AAF0UQH5_SOLVR</name>
<dbReference type="AlphaFoldDB" id="A0AAF0UQH5"/>
<proteinExistence type="predicted"/>
<protein>
    <submittedName>
        <fullName evidence="1">Uncharacterized protein</fullName>
    </submittedName>
</protein>
<gene>
    <name evidence="1" type="ORF">MTR67_043554</name>
</gene>
<evidence type="ECO:0000313" key="1">
    <source>
        <dbReference type="EMBL" id="WMV50169.1"/>
    </source>
</evidence>
<dbReference type="Proteomes" id="UP001234989">
    <property type="component" value="Chromosome 10"/>
</dbReference>
<evidence type="ECO:0000313" key="2">
    <source>
        <dbReference type="Proteomes" id="UP001234989"/>
    </source>
</evidence>
<sequence>MVRTMGRPARPSIMVSRLLLGQSMDQTMMVKAEHLRTSGEFQGLPILERKWDQNSMDLFAAYCPFRGQMRFEVHALYSLALGGFYWLPGGYLRCYGGASVWSTIVFSSPVDYFGQPNPTSTVDGLNPYCSGLYFPYESEHLLSALIIQARCSFRSEVWESTRSHVPIDLYLNFDS</sequence>